<name>A0AAV4CDT5_9GAST</name>
<dbReference type="Proteomes" id="UP000735302">
    <property type="component" value="Unassembled WGS sequence"/>
</dbReference>
<protein>
    <recommendedName>
        <fullName evidence="4">Secreted protein</fullName>
    </recommendedName>
</protein>
<sequence length="79" mass="8966">PVARVASLCRLCWQFSYPIATRMLPVDWMVECNIRSIHDSTNGQRHLTQRRSATTTESTTAGKATSRKTRSSEHQEICT</sequence>
<keyword evidence="3" id="KW-1185">Reference proteome</keyword>
<feature type="compositionally biased region" description="Basic and acidic residues" evidence="1">
    <location>
        <begin position="70"/>
        <end position="79"/>
    </location>
</feature>
<accession>A0AAV4CDT5</accession>
<evidence type="ECO:0000256" key="1">
    <source>
        <dbReference type="SAM" id="MobiDB-lite"/>
    </source>
</evidence>
<dbReference type="EMBL" id="BLXT01006098">
    <property type="protein sequence ID" value="GFO28904.1"/>
    <property type="molecule type" value="Genomic_DNA"/>
</dbReference>
<feature type="compositionally biased region" description="Low complexity" evidence="1">
    <location>
        <begin position="52"/>
        <end position="64"/>
    </location>
</feature>
<feature type="region of interest" description="Disordered" evidence="1">
    <location>
        <begin position="41"/>
        <end position="79"/>
    </location>
</feature>
<evidence type="ECO:0008006" key="4">
    <source>
        <dbReference type="Google" id="ProtNLM"/>
    </source>
</evidence>
<evidence type="ECO:0000313" key="2">
    <source>
        <dbReference type="EMBL" id="GFO28904.1"/>
    </source>
</evidence>
<reference evidence="2 3" key="1">
    <citation type="journal article" date="2021" name="Elife">
        <title>Chloroplast acquisition without the gene transfer in kleptoplastic sea slugs, Plakobranchus ocellatus.</title>
        <authorList>
            <person name="Maeda T."/>
            <person name="Takahashi S."/>
            <person name="Yoshida T."/>
            <person name="Shimamura S."/>
            <person name="Takaki Y."/>
            <person name="Nagai Y."/>
            <person name="Toyoda A."/>
            <person name="Suzuki Y."/>
            <person name="Arimoto A."/>
            <person name="Ishii H."/>
            <person name="Satoh N."/>
            <person name="Nishiyama T."/>
            <person name="Hasebe M."/>
            <person name="Maruyama T."/>
            <person name="Minagawa J."/>
            <person name="Obokata J."/>
            <person name="Shigenobu S."/>
        </authorList>
    </citation>
    <scope>NUCLEOTIDE SEQUENCE [LARGE SCALE GENOMIC DNA]</scope>
</reference>
<comment type="caution">
    <text evidence="2">The sequence shown here is derived from an EMBL/GenBank/DDBJ whole genome shotgun (WGS) entry which is preliminary data.</text>
</comment>
<gene>
    <name evidence="2" type="ORF">PoB_005540900</name>
</gene>
<evidence type="ECO:0000313" key="3">
    <source>
        <dbReference type="Proteomes" id="UP000735302"/>
    </source>
</evidence>
<feature type="non-terminal residue" evidence="2">
    <location>
        <position position="1"/>
    </location>
</feature>
<dbReference type="AlphaFoldDB" id="A0AAV4CDT5"/>
<proteinExistence type="predicted"/>
<organism evidence="2 3">
    <name type="scientific">Plakobranchus ocellatus</name>
    <dbReference type="NCBI Taxonomy" id="259542"/>
    <lineage>
        <taxon>Eukaryota</taxon>
        <taxon>Metazoa</taxon>
        <taxon>Spiralia</taxon>
        <taxon>Lophotrochozoa</taxon>
        <taxon>Mollusca</taxon>
        <taxon>Gastropoda</taxon>
        <taxon>Heterobranchia</taxon>
        <taxon>Euthyneura</taxon>
        <taxon>Panpulmonata</taxon>
        <taxon>Sacoglossa</taxon>
        <taxon>Placobranchoidea</taxon>
        <taxon>Plakobranchidae</taxon>
        <taxon>Plakobranchus</taxon>
    </lineage>
</organism>